<dbReference type="InterPro" id="IPR018649">
    <property type="entry name" value="SHOCT"/>
</dbReference>
<feature type="domain" description="SHOCT" evidence="3">
    <location>
        <begin position="112"/>
        <end position="139"/>
    </location>
</feature>
<dbReference type="EMBL" id="FNKQ01000001">
    <property type="protein sequence ID" value="SDQ14333.1"/>
    <property type="molecule type" value="Genomic_DNA"/>
</dbReference>
<evidence type="ECO:0000313" key="4">
    <source>
        <dbReference type="EMBL" id="RDI72480.1"/>
    </source>
</evidence>
<reference evidence="6" key="2">
    <citation type="submission" date="2016-10" db="EMBL/GenBank/DDBJ databases">
        <authorList>
            <person name="Varghese N."/>
            <person name="Submissions S."/>
        </authorList>
    </citation>
    <scope>NUCLEOTIDE SEQUENCE [LARGE SCALE GENOMIC DNA]</scope>
    <source>
        <strain evidence="6">CGMCC 1.12397</strain>
    </source>
</reference>
<dbReference type="Proteomes" id="UP000255421">
    <property type="component" value="Unassembled WGS sequence"/>
</dbReference>
<keyword evidence="2" id="KW-1133">Transmembrane helix</keyword>
<feature type="transmembrane region" description="Helical" evidence="2">
    <location>
        <begin position="20"/>
        <end position="40"/>
    </location>
</feature>
<organism evidence="5 6">
    <name type="scientific">Halopelagius longus</name>
    <dbReference type="NCBI Taxonomy" id="1236180"/>
    <lineage>
        <taxon>Archaea</taxon>
        <taxon>Methanobacteriati</taxon>
        <taxon>Methanobacteriota</taxon>
        <taxon>Stenosarchaea group</taxon>
        <taxon>Halobacteria</taxon>
        <taxon>Halobacteriales</taxon>
        <taxon>Haloferacaceae</taxon>
    </lineage>
</organism>
<keyword evidence="2" id="KW-0472">Membrane</keyword>
<reference evidence="4 7" key="3">
    <citation type="submission" date="2018-07" db="EMBL/GenBank/DDBJ databases">
        <title>Genome sequence of extremly halophilic archaeon Halopelagius longus strain BC12-B1.</title>
        <authorList>
            <person name="Zhang X."/>
        </authorList>
    </citation>
    <scope>NUCLEOTIDE SEQUENCE [LARGE SCALE GENOMIC DNA]</scope>
    <source>
        <strain evidence="4 7">BC12-B1</strain>
    </source>
</reference>
<dbReference type="AlphaFoldDB" id="A0A1H0YH09"/>
<keyword evidence="7" id="KW-1185">Reference proteome</keyword>
<dbReference type="OrthoDB" id="53394at2157"/>
<feature type="region of interest" description="Disordered" evidence="1">
    <location>
        <begin position="89"/>
        <end position="123"/>
    </location>
</feature>
<dbReference type="Proteomes" id="UP000199289">
    <property type="component" value="Unassembled WGS sequence"/>
</dbReference>
<evidence type="ECO:0000259" key="3">
    <source>
        <dbReference type="Pfam" id="PF09851"/>
    </source>
</evidence>
<evidence type="ECO:0000256" key="1">
    <source>
        <dbReference type="SAM" id="MobiDB-lite"/>
    </source>
</evidence>
<accession>A0A1H0YH09</accession>
<evidence type="ECO:0000313" key="6">
    <source>
        <dbReference type="Proteomes" id="UP000199289"/>
    </source>
</evidence>
<dbReference type="Pfam" id="PF09851">
    <property type="entry name" value="SHOCT"/>
    <property type="match status" value="1"/>
</dbReference>
<feature type="region of interest" description="Disordered" evidence="1">
    <location>
        <begin position="137"/>
        <end position="173"/>
    </location>
</feature>
<name>A0A1H0YH09_9EURY</name>
<sequence>MRELVHRHVPSDPSTRTAYAVGSALLGVPLVFEGGSRLLVGTPLRGLPIWGLGFLPEDLYVGNPVAFVFLLLGVAFCLASYHLARGVAEQAEAAPPEADPTRDAREAAADDDPVSELRARYARGELDDEEFDRRVERLLEVEDATAGDEGTPGTGTDAAASEDRKTRERLGEL</sequence>
<feature type="compositionally biased region" description="Basic and acidic residues" evidence="1">
    <location>
        <begin position="99"/>
        <end position="108"/>
    </location>
</feature>
<proteinExistence type="predicted"/>
<dbReference type="RefSeq" id="WP_092532743.1">
    <property type="nucleotide sequence ID" value="NZ_FNKQ01000001.1"/>
</dbReference>
<evidence type="ECO:0000313" key="7">
    <source>
        <dbReference type="Proteomes" id="UP000255421"/>
    </source>
</evidence>
<reference evidence="5" key="1">
    <citation type="submission" date="2016-10" db="EMBL/GenBank/DDBJ databases">
        <authorList>
            <person name="de Groot N.N."/>
        </authorList>
    </citation>
    <scope>NUCLEOTIDE SEQUENCE [LARGE SCALE GENOMIC DNA]</scope>
    <source>
        <strain evidence="5">CGMCC 1.12397</strain>
    </source>
</reference>
<keyword evidence="2" id="KW-0812">Transmembrane</keyword>
<feature type="compositionally biased region" description="Basic and acidic residues" evidence="1">
    <location>
        <begin position="161"/>
        <end position="173"/>
    </location>
</feature>
<evidence type="ECO:0000256" key="2">
    <source>
        <dbReference type="SAM" id="Phobius"/>
    </source>
</evidence>
<evidence type="ECO:0000313" key="5">
    <source>
        <dbReference type="EMBL" id="SDQ14333.1"/>
    </source>
</evidence>
<feature type="transmembrane region" description="Helical" evidence="2">
    <location>
        <begin position="60"/>
        <end position="81"/>
    </location>
</feature>
<gene>
    <name evidence="4" type="ORF">DWB78_12550</name>
    <name evidence="5" type="ORF">SAMN05216278_0625</name>
</gene>
<protein>
    <submittedName>
        <fullName evidence="4">SHOCT domain-containing protein</fullName>
    </submittedName>
    <submittedName>
        <fullName evidence="5">Short C-terminal domain-containing protein</fullName>
    </submittedName>
</protein>
<dbReference type="EMBL" id="QQST01000001">
    <property type="protein sequence ID" value="RDI72480.1"/>
    <property type="molecule type" value="Genomic_DNA"/>
</dbReference>